<dbReference type="SUPFAM" id="SSF53335">
    <property type="entry name" value="S-adenosyl-L-methionine-dependent methyltransferases"/>
    <property type="match status" value="1"/>
</dbReference>
<dbReference type="InterPro" id="IPR029063">
    <property type="entry name" value="SAM-dependent_MTases_sf"/>
</dbReference>
<dbReference type="EMBL" id="JACHJT010000001">
    <property type="protein sequence ID" value="MBB4934429.1"/>
    <property type="molecule type" value="Genomic_DNA"/>
</dbReference>
<name>A0A7W7RLZ0_9ACTN</name>
<dbReference type="Proteomes" id="UP000523007">
    <property type="component" value="Unassembled WGS sequence"/>
</dbReference>
<dbReference type="EMBL" id="JACHJT010000002">
    <property type="protein sequence ID" value="MBB4934843.1"/>
    <property type="molecule type" value="Genomic_DNA"/>
</dbReference>
<accession>A0A7W7RLZ0</accession>
<evidence type="ECO:0008006" key="4">
    <source>
        <dbReference type="Google" id="ProtNLM"/>
    </source>
</evidence>
<evidence type="ECO:0000313" key="1">
    <source>
        <dbReference type="EMBL" id="MBB4934429.1"/>
    </source>
</evidence>
<evidence type="ECO:0000313" key="2">
    <source>
        <dbReference type="EMBL" id="MBB4934843.1"/>
    </source>
</evidence>
<dbReference type="Gene3D" id="3.40.50.150">
    <property type="entry name" value="Vaccinia Virus protein VP39"/>
    <property type="match status" value="1"/>
</dbReference>
<gene>
    <name evidence="1" type="ORF">F4561_005249</name>
    <name evidence="2" type="ORF">F4561_005737</name>
</gene>
<reference evidence="1 3" key="1">
    <citation type="submission" date="2020-08" db="EMBL/GenBank/DDBJ databases">
        <title>Sequencing the genomes of 1000 actinobacteria strains.</title>
        <authorList>
            <person name="Klenk H.-P."/>
        </authorList>
    </citation>
    <scope>NUCLEOTIDE SEQUENCE [LARGE SCALE GENOMIC DNA]</scope>
    <source>
        <strain evidence="1 3">DSM 102030</strain>
    </source>
</reference>
<organism evidence="1 3">
    <name type="scientific">Lipingzhangella halophila</name>
    <dbReference type="NCBI Taxonomy" id="1783352"/>
    <lineage>
        <taxon>Bacteria</taxon>
        <taxon>Bacillati</taxon>
        <taxon>Actinomycetota</taxon>
        <taxon>Actinomycetes</taxon>
        <taxon>Streptosporangiales</taxon>
        <taxon>Nocardiopsidaceae</taxon>
        <taxon>Lipingzhangella</taxon>
    </lineage>
</organism>
<proteinExistence type="predicted"/>
<sequence>MSSPRTVLDAALYWDTYYADVFRFGQGTEHILALLGRTPPVHTWSDLGSGSESLLWSIALNARRLTSVDTDPDRLATLTAFARTGRPRGIHTVALALCGRDADAFPQHCRCLTSTLVADCLTPERLPLRVLSADLLTQFGLLGLCRNTGHFTDAFTRLHAHLPEHGWAAGANWVPADSTGRVHLTHGAYQHAARQANLHLLQLDRLPSTDPDFPHIWTYLARRIPR</sequence>
<protein>
    <recommendedName>
        <fullName evidence="4">Class I SAM-dependent methyltransferase</fullName>
    </recommendedName>
</protein>
<dbReference type="AlphaFoldDB" id="A0A7W7RLZ0"/>
<comment type="caution">
    <text evidence="1">The sequence shown here is derived from an EMBL/GenBank/DDBJ whole genome shotgun (WGS) entry which is preliminary data.</text>
</comment>
<dbReference type="RefSeq" id="WP_184582484.1">
    <property type="nucleotide sequence ID" value="NZ_JACHJT010000001.1"/>
</dbReference>
<evidence type="ECO:0000313" key="3">
    <source>
        <dbReference type="Proteomes" id="UP000523007"/>
    </source>
</evidence>
<keyword evidence="3" id="KW-1185">Reference proteome</keyword>